<feature type="domain" description="TonB-dependent receptor plug" evidence="9">
    <location>
        <begin position="231"/>
        <end position="329"/>
    </location>
</feature>
<dbReference type="Proteomes" id="UP000192472">
    <property type="component" value="Unassembled WGS sequence"/>
</dbReference>
<keyword evidence="4 8" id="KW-0812">Transmembrane</keyword>
<evidence type="ECO:0000256" key="3">
    <source>
        <dbReference type="ARBA" id="ARBA00022452"/>
    </source>
</evidence>
<dbReference type="PANTHER" id="PTHR30069">
    <property type="entry name" value="TONB-DEPENDENT OUTER MEMBRANE RECEPTOR"/>
    <property type="match status" value="1"/>
</dbReference>
<dbReference type="InterPro" id="IPR008969">
    <property type="entry name" value="CarboxyPept-like_regulatory"/>
</dbReference>
<dbReference type="GO" id="GO:0015344">
    <property type="term" value="F:siderophore uptake transmembrane transporter activity"/>
    <property type="evidence" value="ECO:0007669"/>
    <property type="project" value="TreeGrafter"/>
</dbReference>
<dbReference type="SUPFAM" id="SSF49464">
    <property type="entry name" value="Carboxypeptidase regulatory domain-like"/>
    <property type="match status" value="1"/>
</dbReference>
<dbReference type="Gene3D" id="2.40.170.20">
    <property type="entry name" value="TonB-dependent receptor, beta-barrel domain"/>
    <property type="match status" value="1"/>
</dbReference>
<dbReference type="Pfam" id="PF07715">
    <property type="entry name" value="Plug"/>
    <property type="match status" value="1"/>
</dbReference>
<organism evidence="10 11">
    <name type="scientific">Reichenbachiella faecimaris</name>
    <dbReference type="NCBI Taxonomy" id="692418"/>
    <lineage>
        <taxon>Bacteria</taxon>
        <taxon>Pseudomonadati</taxon>
        <taxon>Bacteroidota</taxon>
        <taxon>Cytophagia</taxon>
        <taxon>Cytophagales</taxon>
        <taxon>Reichenbachiellaceae</taxon>
        <taxon>Reichenbachiella</taxon>
    </lineage>
</organism>
<dbReference type="OrthoDB" id="9803050at2"/>
<evidence type="ECO:0000313" key="11">
    <source>
        <dbReference type="Proteomes" id="UP000192472"/>
    </source>
</evidence>
<proteinExistence type="inferred from homology"/>
<dbReference type="InterPro" id="IPR036942">
    <property type="entry name" value="Beta-barrel_TonB_sf"/>
</dbReference>
<dbReference type="InterPro" id="IPR039426">
    <property type="entry name" value="TonB-dep_rcpt-like"/>
</dbReference>
<keyword evidence="7 8" id="KW-0998">Cell outer membrane</keyword>
<sequence length="894" mass="99483">MPNNIIFRFIFLAILIAINSFESVGQGNVSYTFEEESLESALTKIEEDNQVQFYYVNDWIDGLNVNGTYTARTLEDLIDELLFPFGLSTIKYNQDSYIFLKALKDGQVIESRLENGEVLKKMVVGDAERTSDIATVKGHIKDAESGEPVVGATLYSKTLKKGTASDYTGNFEISLPAGEHIMTLSSVGFHEDKLHLVLFSDGQIEVSLVRNTNSLDEVTITGQAEKDVVSEALMSMSVVEMKQIEYVPSLLGERDVVKTIALLPGVVSGEGTNGYSVRGSNLGQNLLFVDGAPVYNSAHLFGLFSIFNPGVIENTTIYKGTMPVEYGGRVASVMNINVKDGRNEKIVGEAGIGLISSRLNLEGPLSKKMNFVLGGRVSYINRYLDRLKNSNIRKSRGGFYDVNAKLTYSPSDNDLLSINSLLSNDDFTLPNGDEINYNTGLASLKWSHTFSKNSINHLTLAYSTYESHIGSQDSLLNRSSQNRITTGLIKSDFSFYSIENHSINVGLEANFTNVDPGKEQLTKTDGVSSVQIEKEHGLEVSVFAGDEFLINDKLTLSYGLRFSNFFLIGSGTSYQYESQEAKSSSSVIDSTTYSRGELIQSYGGLEPRLFVKYAINNDLALKFNAGRSYQYIHLVSNAASVSPLSIWKLSDTNLRPQKADQASIGIFRTLHNKTIELSSEVFVRKINDLPDYKNGAVLINNPHLDRDLVSGTGRAYGAEFQVIKKTGKLSGLLAYSFTRSLIEMKSSISENQINGGEYYASDYDIPHNLSVTGDYQLTRTWSLSFNWLYNSGRPISYPEAIYNQSGTPVLFYNKRNEYRMPDYHRLDLSLNWKTPNLKIQKNWDFSWSFSVYNAYGRSNAYSIYFVREGNLPSAKKLSILANPVPSVTLNIKML</sequence>
<evidence type="ECO:0000256" key="2">
    <source>
        <dbReference type="ARBA" id="ARBA00022448"/>
    </source>
</evidence>
<keyword evidence="5" id="KW-0732">Signal</keyword>
<comment type="similarity">
    <text evidence="8">Belongs to the TonB-dependent receptor family.</text>
</comment>
<keyword evidence="11" id="KW-1185">Reference proteome</keyword>
<accession>A0A1W2G5X3</accession>
<comment type="subcellular location">
    <subcellularLocation>
        <location evidence="1 8">Cell outer membrane</location>
        <topology evidence="1 8">Multi-pass membrane protein</topology>
    </subcellularLocation>
</comment>
<dbReference type="STRING" id="692418.SAMN04488029_0105"/>
<dbReference type="RefSeq" id="WP_084370468.1">
    <property type="nucleotide sequence ID" value="NZ_FWYF01000001.1"/>
</dbReference>
<evidence type="ECO:0000313" key="10">
    <source>
        <dbReference type="EMBL" id="SMD31768.1"/>
    </source>
</evidence>
<evidence type="ECO:0000256" key="8">
    <source>
        <dbReference type="PROSITE-ProRule" id="PRU01360"/>
    </source>
</evidence>
<gene>
    <name evidence="10" type="ORF">SAMN04488029_0105</name>
</gene>
<dbReference type="SUPFAM" id="SSF56935">
    <property type="entry name" value="Porins"/>
    <property type="match status" value="1"/>
</dbReference>
<dbReference type="AlphaFoldDB" id="A0A1W2G5X3"/>
<evidence type="ECO:0000256" key="6">
    <source>
        <dbReference type="ARBA" id="ARBA00023136"/>
    </source>
</evidence>
<keyword evidence="10" id="KW-0675">Receptor</keyword>
<dbReference type="InterPro" id="IPR012910">
    <property type="entry name" value="Plug_dom"/>
</dbReference>
<dbReference type="PROSITE" id="PS52016">
    <property type="entry name" value="TONB_DEPENDENT_REC_3"/>
    <property type="match status" value="1"/>
</dbReference>
<name>A0A1W2G5X3_REIFA</name>
<protein>
    <submittedName>
        <fullName evidence="10">TonB-dependent Receptor Plug Domain</fullName>
    </submittedName>
</protein>
<dbReference type="Pfam" id="PF13715">
    <property type="entry name" value="CarbopepD_reg_2"/>
    <property type="match status" value="1"/>
</dbReference>
<keyword evidence="6 8" id="KW-0472">Membrane</keyword>
<dbReference type="Gene3D" id="2.60.40.1120">
    <property type="entry name" value="Carboxypeptidase-like, regulatory domain"/>
    <property type="match status" value="1"/>
</dbReference>
<evidence type="ECO:0000259" key="9">
    <source>
        <dbReference type="Pfam" id="PF07715"/>
    </source>
</evidence>
<evidence type="ECO:0000256" key="4">
    <source>
        <dbReference type="ARBA" id="ARBA00022692"/>
    </source>
</evidence>
<dbReference type="InterPro" id="IPR037066">
    <property type="entry name" value="Plug_dom_sf"/>
</dbReference>
<reference evidence="10 11" key="1">
    <citation type="submission" date="2017-04" db="EMBL/GenBank/DDBJ databases">
        <authorList>
            <person name="Afonso C.L."/>
            <person name="Miller P.J."/>
            <person name="Scott M.A."/>
            <person name="Spackman E."/>
            <person name="Goraichik I."/>
            <person name="Dimitrov K.M."/>
            <person name="Suarez D.L."/>
            <person name="Swayne D.E."/>
        </authorList>
    </citation>
    <scope>NUCLEOTIDE SEQUENCE [LARGE SCALE GENOMIC DNA]</scope>
    <source>
        <strain evidence="10 11">DSM 26133</strain>
    </source>
</reference>
<dbReference type="GO" id="GO:0009279">
    <property type="term" value="C:cell outer membrane"/>
    <property type="evidence" value="ECO:0007669"/>
    <property type="project" value="UniProtKB-SubCell"/>
</dbReference>
<evidence type="ECO:0000256" key="1">
    <source>
        <dbReference type="ARBA" id="ARBA00004571"/>
    </source>
</evidence>
<keyword evidence="3 8" id="KW-1134">Transmembrane beta strand</keyword>
<evidence type="ECO:0000256" key="7">
    <source>
        <dbReference type="ARBA" id="ARBA00023237"/>
    </source>
</evidence>
<keyword evidence="2 8" id="KW-0813">Transport</keyword>
<evidence type="ECO:0000256" key="5">
    <source>
        <dbReference type="ARBA" id="ARBA00022729"/>
    </source>
</evidence>
<dbReference type="GO" id="GO:0044718">
    <property type="term" value="P:siderophore transmembrane transport"/>
    <property type="evidence" value="ECO:0007669"/>
    <property type="project" value="TreeGrafter"/>
</dbReference>
<dbReference type="PANTHER" id="PTHR30069:SF29">
    <property type="entry name" value="HEMOGLOBIN AND HEMOGLOBIN-HAPTOGLOBIN-BINDING PROTEIN 1-RELATED"/>
    <property type="match status" value="1"/>
</dbReference>
<dbReference type="EMBL" id="FWYF01000001">
    <property type="protein sequence ID" value="SMD31768.1"/>
    <property type="molecule type" value="Genomic_DNA"/>
</dbReference>
<dbReference type="Gene3D" id="2.170.130.10">
    <property type="entry name" value="TonB-dependent receptor, plug domain"/>
    <property type="match status" value="1"/>
</dbReference>